<dbReference type="FunFam" id="3.40.20.10:FF:000042">
    <property type="entry name" value="Actin depolymerizing protein"/>
    <property type="match status" value="1"/>
</dbReference>
<dbReference type="PROSITE" id="PS51212">
    <property type="entry name" value="WSC"/>
    <property type="match status" value="1"/>
</dbReference>
<evidence type="ECO:0000313" key="15">
    <source>
        <dbReference type="EMBL" id="EFY87626.1"/>
    </source>
</evidence>
<dbReference type="EMBL" id="GL698524">
    <property type="protein sequence ID" value="EFY87626.1"/>
    <property type="molecule type" value="Genomic_DNA"/>
</dbReference>
<dbReference type="GO" id="GO:0051016">
    <property type="term" value="P:barbed-end actin filament capping"/>
    <property type="evidence" value="ECO:0007669"/>
    <property type="project" value="TreeGrafter"/>
</dbReference>
<evidence type="ECO:0000256" key="3">
    <source>
        <dbReference type="ARBA" id="ARBA00009557"/>
    </source>
</evidence>
<feature type="region of interest" description="Disordered" evidence="11">
    <location>
        <begin position="691"/>
        <end position="723"/>
    </location>
</feature>
<feature type="signal peptide" evidence="12">
    <location>
        <begin position="1"/>
        <end position="18"/>
    </location>
</feature>
<dbReference type="CDD" id="cd11284">
    <property type="entry name" value="ADF_Twf-C_like"/>
    <property type="match status" value="1"/>
</dbReference>
<sequence length="723" mass="77108">MGASTLLLALGAAATVLAQANHAIDSFAYQGCSSVDMSCFTPPVLLNGEPITPEMCQRACLGHQFAALFPTDCRCGDDANVIKPLDERACNNPCLGDPNHGMCGSICPAEGPAIANVYTKTETASQQPQIETIHTTSTFVLPITLISSEDCTTSDQGPVTEPPAGGLITPVGTAPGIPTTFTFVLSSSPATMTTSSEMPPAPTRLTSSCPDEQSSVTEEPTVAPPITTCDEDSSIPTPSSGVPAPYGTTTASLPVYTSDATTSDATTSEATTLDATTSEATTSEAKPVTSPVPSPQSYSDPYSSQKKQDPAATASSVPDTSQDDPNRSSTSTLWSRPSDVLDPTGQPPVPAQVPGSDSTHSMVPPLATIGGLALIAAIIMVVKKVYKANLHAKLLVQASQELQAEFNSLLSSPSIFGLIVGIEKESLVPLKTLPSKGSSFFENLGSLQSHLEPNVPLYILLRRYDDIPRLTAISYVPDTAHVRQKMLFASTRLTLVRELGSEHFRETIFVTTADELSESGFKKHDAHTQLAAPLTEEERTLGEVKRAEQEAGSGTGTREIHLSKSFAMPVAENAVAALKELGQDDGRVVAMLKINPESESVELVPESPRPESITELAKAISTTEPRFTFYRFKHTHNGAEQSPILFFYTCPLTAGNKSIKKRMLYPLMKRAVLEIADKEAGLSLEKKFEVEEPGEITEQSVMDDLHPKTTTKSGFSRPKRPGR</sequence>
<protein>
    <recommendedName>
        <fullName evidence="10">Twinfilin</fullName>
    </recommendedName>
</protein>
<dbReference type="InterPro" id="IPR002108">
    <property type="entry name" value="ADF-H"/>
</dbReference>
<evidence type="ECO:0000256" key="6">
    <source>
        <dbReference type="ARBA" id="ARBA00023203"/>
    </source>
</evidence>
<dbReference type="OMA" id="EMQSGIA"/>
<dbReference type="GO" id="GO:0030042">
    <property type="term" value="P:actin filament depolymerization"/>
    <property type="evidence" value="ECO:0007669"/>
    <property type="project" value="TreeGrafter"/>
</dbReference>
<dbReference type="GO" id="GO:0005938">
    <property type="term" value="C:cell cortex"/>
    <property type="evidence" value="ECO:0007669"/>
    <property type="project" value="UniProtKB-SubCell"/>
</dbReference>
<dbReference type="GO" id="GO:0003785">
    <property type="term" value="F:actin monomer binding"/>
    <property type="evidence" value="ECO:0007669"/>
    <property type="project" value="TreeGrafter"/>
</dbReference>
<dbReference type="PANTHER" id="PTHR13759:SF1">
    <property type="entry name" value="TWINFILIN"/>
    <property type="match status" value="1"/>
</dbReference>
<evidence type="ECO:0000256" key="2">
    <source>
        <dbReference type="ARBA" id="ARBA00004544"/>
    </source>
</evidence>
<dbReference type="Proteomes" id="UP000002499">
    <property type="component" value="Unassembled WGS sequence"/>
</dbReference>
<keyword evidence="5" id="KW-0677">Repeat</keyword>
<comment type="similarity">
    <text evidence="3">Belongs to the actin-binding proteins ADF family. Twinfilin subfamily.</text>
</comment>
<dbReference type="STRING" id="655827.E9E8Z0"/>
<evidence type="ECO:0000256" key="10">
    <source>
        <dbReference type="ARBA" id="ARBA00069496"/>
    </source>
</evidence>
<dbReference type="PROSITE" id="PS51263">
    <property type="entry name" value="ADF_H"/>
    <property type="match status" value="2"/>
</dbReference>
<dbReference type="InterPro" id="IPR028458">
    <property type="entry name" value="Twinfilin"/>
</dbReference>
<evidence type="ECO:0000256" key="5">
    <source>
        <dbReference type="ARBA" id="ARBA00022737"/>
    </source>
</evidence>
<evidence type="ECO:0000313" key="16">
    <source>
        <dbReference type="Proteomes" id="UP000002499"/>
    </source>
</evidence>
<evidence type="ECO:0000256" key="1">
    <source>
        <dbReference type="ARBA" id="ARBA00004245"/>
    </source>
</evidence>
<keyword evidence="7" id="KW-0206">Cytoskeleton</keyword>
<evidence type="ECO:0000256" key="9">
    <source>
        <dbReference type="ARBA" id="ARBA00056419"/>
    </source>
</evidence>
<feature type="domain" description="WSC" evidence="13">
    <location>
        <begin position="26"/>
        <end position="121"/>
    </location>
</feature>
<keyword evidence="4" id="KW-0963">Cytoplasm</keyword>
<feature type="compositionally biased region" description="Low complexity" evidence="11">
    <location>
        <begin position="295"/>
        <end position="305"/>
    </location>
</feature>
<dbReference type="InParanoid" id="E9E8Z0"/>
<dbReference type="GO" id="GO:0051015">
    <property type="term" value="F:actin filament binding"/>
    <property type="evidence" value="ECO:0007669"/>
    <property type="project" value="TreeGrafter"/>
</dbReference>
<evidence type="ECO:0000256" key="11">
    <source>
        <dbReference type="SAM" id="MobiDB-lite"/>
    </source>
</evidence>
<gene>
    <name evidence="15" type="ORF">MAC_06338</name>
</gene>
<dbReference type="InterPro" id="IPR029006">
    <property type="entry name" value="ADF-H/Gelsolin-like_dom_sf"/>
</dbReference>
<evidence type="ECO:0000259" key="14">
    <source>
        <dbReference type="PROSITE" id="PS51263"/>
    </source>
</evidence>
<dbReference type="Gene3D" id="3.40.20.10">
    <property type="entry name" value="Severin"/>
    <property type="match status" value="2"/>
</dbReference>
<dbReference type="AlphaFoldDB" id="E9E8Z0"/>
<feature type="compositionally biased region" description="Low complexity" evidence="11">
    <location>
        <begin position="257"/>
        <end position="285"/>
    </location>
</feature>
<dbReference type="FunFam" id="3.40.20.10:FF:000007">
    <property type="entry name" value="Twinfilin-1 isoform 1"/>
    <property type="match status" value="1"/>
</dbReference>
<feature type="compositionally biased region" description="Polar residues" evidence="11">
    <location>
        <begin position="188"/>
        <end position="197"/>
    </location>
</feature>
<dbReference type="SMART" id="SM00102">
    <property type="entry name" value="ADF"/>
    <property type="match status" value="2"/>
</dbReference>
<dbReference type="HOGENOM" id="CLU_023252_0_0_1"/>
<reference evidence="15 16" key="1">
    <citation type="journal article" date="2011" name="PLoS Genet.">
        <title>Genome sequencing and comparative transcriptomics of the model entomopathogenic fungi Metarhizium anisopliae and M. acridum.</title>
        <authorList>
            <person name="Gao Q."/>
            <person name="Jin K."/>
            <person name="Ying S.H."/>
            <person name="Zhang Y."/>
            <person name="Xiao G."/>
            <person name="Shang Y."/>
            <person name="Duan Z."/>
            <person name="Hu X."/>
            <person name="Xie X.Q."/>
            <person name="Zhou G."/>
            <person name="Peng G."/>
            <person name="Luo Z."/>
            <person name="Huang W."/>
            <person name="Wang B."/>
            <person name="Fang W."/>
            <person name="Wang S."/>
            <person name="Zhong Y."/>
            <person name="Ma L.J."/>
            <person name="St Leger R.J."/>
            <person name="Zhao G.P."/>
            <person name="Pei Y."/>
            <person name="Feng M.G."/>
            <person name="Xia Y."/>
            <person name="Wang C."/>
        </authorList>
    </citation>
    <scope>NUCLEOTIDE SEQUENCE [LARGE SCALE GENOMIC DNA]</scope>
    <source>
        <strain evidence="15 16">CQMa 102</strain>
    </source>
</reference>
<dbReference type="InterPro" id="IPR002889">
    <property type="entry name" value="WSC_carb-bd"/>
</dbReference>
<organism evidence="16">
    <name type="scientific">Metarhizium acridum (strain CQMa 102)</name>
    <dbReference type="NCBI Taxonomy" id="655827"/>
    <lineage>
        <taxon>Eukaryota</taxon>
        <taxon>Fungi</taxon>
        <taxon>Dikarya</taxon>
        <taxon>Ascomycota</taxon>
        <taxon>Pezizomycotina</taxon>
        <taxon>Sordariomycetes</taxon>
        <taxon>Hypocreomycetidae</taxon>
        <taxon>Hypocreales</taxon>
        <taxon>Clavicipitaceae</taxon>
        <taxon>Metarhizium</taxon>
    </lineage>
</organism>
<dbReference type="Pfam" id="PF00241">
    <property type="entry name" value="Cofilin_ADF"/>
    <property type="match status" value="2"/>
</dbReference>
<feature type="chain" id="PRO_5003235552" description="Twinfilin" evidence="12">
    <location>
        <begin position="19"/>
        <end position="723"/>
    </location>
</feature>
<dbReference type="CDD" id="cd11285">
    <property type="entry name" value="ADF_Twf-N_like"/>
    <property type="match status" value="1"/>
</dbReference>
<feature type="domain" description="ADF-H" evidence="14">
    <location>
        <begin position="393"/>
        <end position="526"/>
    </location>
</feature>
<feature type="domain" description="ADF-H" evidence="14">
    <location>
        <begin position="565"/>
        <end position="706"/>
    </location>
</feature>
<evidence type="ECO:0000256" key="12">
    <source>
        <dbReference type="SAM" id="SignalP"/>
    </source>
</evidence>
<evidence type="ECO:0000256" key="8">
    <source>
        <dbReference type="ARBA" id="ARBA00038532"/>
    </source>
</evidence>
<proteinExistence type="inferred from homology"/>
<keyword evidence="16" id="KW-1185">Reference proteome</keyword>
<feature type="compositionally biased region" description="Polar residues" evidence="11">
    <location>
        <begin position="204"/>
        <end position="218"/>
    </location>
</feature>
<evidence type="ECO:0000259" key="13">
    <source>
        <dbReference type="PROSITE" id="PS51212"/>
    </source>
</evidence>
<name>E9E8Z0_METAQ</name>
<evidence type="ECO:0000256" key="7">
    <source>
        <dbReference type="ARBA" id="ARBA00023212"/>
    </source>
</evidence>
<dbReference type="eggNOG" id="KOG1747">
    <property type="taxonomic scope" value="Eukaryota"/>
</dbReference>
<feature type="region of interest" description="Disordered" evidence="11">
    <location>
        <begin position="188"/>
        <end position="359"/>
    </location>
</feature>
<comment type="subcellular location">
    <subcellularLocation>
        <location evidence="2">Cytoplasm</location>
        <location evidence="2">Cell cortex</location>
    </subcellularLocation>
    <subcellularLocation>
        <location evidence="1">Cytoplasm</location>
        <location evidence="1">Cytoskeleton</location>
    </subcellularLocation>
</comment>
<accession>E9E8Z0</accession>
<comment type="function">
    <text evidence="9">Actin-binding protein involved in motile and morphological processes. Inhibits actin polymerization, likely by sequestering G-actin.</text>
</comment>
<dbReference type="PANTHER" id="PTHR13759">
    <property type="entry name" value="TWINFILIN"/>
    <property type="match status" value="1"/>
</dbReference>
<keyword evidence="12" id="KW-0732">Signal</keyword>
<comment type="subunit">
    <text evidence="8">Interacts with G-actin; ADP-actin form.</text>
</comment>
<keyword evidence="6" id="KW-0009">Actin-binding</keyword>
<dbReference type="OrthoDB" id="10006997at2759"/>
<evidence type="ECO:0000256" key="4">
    <source>
        <dbReference type="ARBA" id="ARBA00022490"/>
    </source>
</evidence>
<dbReference type="SMART" id="SM00321">
    <property type="entry name" value="WSC"/>
    <property type="match status" value="1"/>
</dbReference>
<dbReference type="GO" id="GO:0005884">
    <property type="term" value="C:actin filament"/>
    <property type="evidence" value="ECO:0007669"/>
    <property type="project" value="TreeGrafter"/>
</dbReference>
<dbReference type="SUPFAM" id="SSF55753">
    <property type="entry name" value="Actin depolymerizing proteins"/>
    <property type="match status" value="2"/>
</dbReference>
<dbReference type="Pfam" id="PF01822">
    <property type="entry name" value="WSC"/>
    <property type="match status" value="1"/>
</dbReference>